<dbReference type="InterPro" id="IPR022409">
    <property type="entry name" value="PKD/Chitinase_dom"/>
</dbReference>
<evidence type="ECO:0000313" key="2">
    <source>
        <dbReference type="EMBL" id="MBH8559387.1"/>
    </source>
</evidence>
<accession>A0ABS0Q9N0</accession>
<reference evidence="2 3" key="1">
    <citation type="submission" date="2020-12" db="EMBL/GenBank/DDBJ databases">
        <title>Hymenobacter sp.</title>
        <authorList>
            <person name="Kim M.K."/>
        </authorList>
    </citation>
    <scope>NUCLEOTIDE SEQUENCE [LARGE SCALE GENOMIC DNA]</scope>
    <source>
        <strain evidence="2 3">BT442</strain>
    </source>
</reference>
<protein>
    <recommendedName>
        <fullName evidence="1">PKD/Chitinase domain-containing protein</fullName>
    </recommendedName>
</protein>
<dbReference type="Pfam" id="PF17957">
    <property type="entry name" value="Big_7"/>
    <property type="match status" value="2"/>
</dbReference>
<evidence type="ECO:0000313" key="3">
    <source>
        <dbReference type="Proteomes" id="UP000625631"/>
    </source>
</evidence>
<organism evidence="2 3">
    <name type="scientific">Hymenobacter negativus</name>
    <dbReference type="NCBI Taxonomy" id="2795026"/>
    <lineage>
        <taxon>Bacteria</taxon>
        <taxon>Pseudomonadati</taxon>
        <taxon>Bacteroidota</taxon>
        <taxon>Cytophagia</taxon>
        <taxon>Cytophagales</taxon>
        <taxon>Hymenobacteraceae</taxon>
        <taxon>Hymenobacter</taxon>
    </lineage>
</organism>
<evidence type="ECO:0000259" key="1">
    <source>
        <dbReference type="SMART" id="SM00089"/>
    </source>
</evidence>
<keyword evidence="3" id="KW-1185">Reference proteome</keyword>
<comment type="caution">
    <text evidence="2">The sequence shown here is derived from an EMBL/GenBank/DDBJ whole genome shotgun (WGS) entry which is preliminary data.</text>
</comment>
<dbReference type="SUPFAM" id="SSF51126">
    <property type="entry name" value="Pectin lyase-like"/>
    <property type="match status" value="1"/>
</dbReference>
<dbReference type="Proteomes" id="UP000625631">
    <property type="component" value="Unassembled WGS sequence"/>
</dbReference>
<dbReference type="InterPro" id="IPR013783">
    <property type="entry name" value="Ig-like_fold"/>
</dbReference>
<dbReference type="EMBL" id="JAEDAE010000007">
    <property type="protein sequence ID" value="MBH8559387.1"/>
    <property type="molecule type" value="Genomic_DNA"/>
</dbReference>
<proteinExistence type="predicted"/>
<gene>
    <name evidence="2" type="ORF">I7X13_15095</name>
</gene>
<dbReference type="Gene3D" id="2.60.120.430">
    <property type="entry name" value="Galactose-binding lectin"/>
    <property type="match status" value="2"/>
</dbReference>
<sequence>MAQAPNVTYSGPLTITQGGTYSGNYRSTSSDVPVITIQTTQPVVIENCVLVGPGDIIDGKNGGDNLIIRNNKAYGQTPTVDNRRHGRFVEVNSAKSLVIEHNYFEHTTGIDIYQWGGSGTTSQTYTIRYNQSKNLDGRYRNGGGTYCNFLGVNGALNVPGAEVAWNEIINEPNQSLVEDNINFYNSSGTSGSPLKLHDNYVQGAYPYPATGSSYTGSGITIDGDAQTASGATAFINGYNNQLVSTCAAMNIASGHDNHYYNNRMVTCGLLPDGSKMPAGYAAAGLWNAYQQSGSVFFNNDMTNNFIGFFYQGGNTPYVNRQDTSPGACPTCTSTTHIADRPLTLADEQAEWTFWTQKLSQNGITLGAGGTSGGGTTTPTAPSAPTVSLSVASTGTVGTALNMTATAASTNGTITTVEFFNGATKIGEDLTAPYSFSYTPTAAGTLSLTARATNNAGAATSTAVSSVTVTAPTTTTPTTPTTGTTPTNATFVRAINVGGTATTIDGLSYEDGNSASNFQINGSPFSNQSVTLNPATDAARADMIRSSVYDPNISAAVSGVASGTYSVYLYMWEDNNPVTLNITLEGQTVQSNYSSGSAGHWDRLGPFTANVTDGTINIGTVSSNNNNLSGIEIWKQNTTTTTPTTPSAPTVSLSAPSTGTVGTALALTASAASTNGTITKVEFFNGVTKLGEDLTAPYTFSYTPTTAGTLSLTARATNNAAVATTSAAVSVTVTAPTTTTPTTTPPTFVRAVNLGGGAITLDGKSWAASASASNFRATGVSTFSNQNVTLTPATDATRASMIRSSMYGSSTGIALSGVSSGTYSVYLYVWEDNGAETFNISLEGKTVLSGYNSGSAGHWDRLGPFTANVTDGTVNIATTGGMANLSGIELWKQATPLP</sequence>
<feature type="domain" description="PKD/Chitinase" evidence="1">
    <location>
        <begin position="649"/>
        <end position="733"/>
    </location>
</feature>
<name>A0ABS0Q9N0_9BACT</name>
<dbReference type="RefSeq" id="WP_198076135.1">
    <property type="nucleotide sequence ID" value="NZ_JAEDAE010000007.1"/>
</dbReference>
<feature type="domain" description="PKD/Chitinase" evidence="1">
    <location>
        <begin position="385"/>
        <end position="471"/>
    </location>
</feature>
<dbReference type="Gene3D" id="2.60.40.10">
    <property type="entry name" value="Immunoglobulins"/>
    <property type="match status" value="2"/>
</dbReference>
<dbReference type="SMART" id="SM00089">
    <property type="entry name" value="PKD"/>
    <property type="match status" value="2"/>
</dbReference>
<dbReference type="InterPro" id="IPR011050">
    <property type="entry name" value="Pectin_lyase_fold/virulence"/>
</dbReference>